<gene>
    <name evidence="1" type="ORF">MM171A01699_0004</name>
    <name evidence="2" type="ORF">MM171B01527_0004</name>
</gene>
<evidence type="ECO:0000313" key="1">
    <source>
        <dbReference type="EMBL" id="QJA98584.1"/>
    </source>
</evidence>
<dbReference type="EMBL" id="MT143755">
    <property type="protein sequence ID" value="QJB02060.1"/>
    <property type="molecule type" value="Genomic_DNA"/>
</dbReference>
<dbReference type="EMBL" id="MT143592">
    <property type="protein sequence ID" value="QJA98584.1"/>
    <property type="molecule type" value="Genomic_DNA"/>
</dbReference>
<reference evidence="1" key="1">
    <citation type="submission" date="2020-03" db="EMBL/GenBank/DDBJ databases">
        <title>The deep terrestrial virosphere.</title>
        <authorList>
            <person name="Holmfeldt K."/>
            <person name="Nilsson E."/>
            <person name="Simone D."/>
            <person name="Lopez-Fernandez M."/>
            <person name="Wu X."/>
            <person name="de Brujin I."/>
            <person name="Lundin D."/>
            <person name="Andersson A."/>
            <person name="Bertilsson S."/>
            <person name="Dopson M."/>
        </authorList>
    </citation>
    <scope>NUCLEOTIDE SEQUENCE</scope>
    <source>
        <strain evidence="1">MM171A01699</strain>
        <strain evidence="2">MM171B01527</strain>
    </source>
</reference>
<dbReference type="AlphaFoldDB" id="A0A6M3LY64"/>
<accession>A0A6M3LY64</accession>
<protein>
    <submittedName>
        <fullName evidence="1">Uncharacterized protein</fullName>
    </submittedName>
</protein>
<organism evidence="1">
    <name type="scientific">viral metagenome</name>
    <dbReference type="NCBI Taxonomy" id="1070528"/>
    <lineage>
        <taxon>unclassified sequences</taxon>
        <taxon>metagenomes</taxon>
        <taxon>organismal metagenomes</taxon>
    </lineage>
</organism>
<evidence type="ECO:0000313" key="2">
    <source>
        <dbReference type="EMBL" id="QJB02060.1"/>
    </source>
</evidence>
<name>A0A6M3LY64_9ZZZZ</name>
<proteinExistence type="predicted"/>
<sequence>MSTNIHGQYTDTPVEKAWICRFDVLFIRRDHRRILNRQPELQFWNFSNGYGIAQFIIDHKVMSN</sequence>